<dbReference type="InterPro" id="IPR050281">
    <property type="entry name" value="Flavin_monoamine_oxidase"/>
</dbReference>
<proteinExistence type="inferred from homology"/>
<evidence type="ECO:0000256" key="8">
    <source>
        <dbReference type="SAM" id="MobiDB-lite"/>
    </source>
</evidence>
<feature type="region of interest" description="Disordered" evidence="8">
    <location>
        <begin position="273"/>
        <end position="294"/>
    </location>
</feature>
<keyword evidence="5" id="KW-0285">Flavoprotein</keyword>
<evidence type="ECO:0000259" key="9">
    <source>
        <dbReference type="Pfam" id="PF01593"/>
    </source>
</evidence>
<evidence type="ECO:0000256" key="7">
    <source>
        <dbReference type="ARBA" id="ARBA00023002"/>
    </source>
</evidence>
<feature type="compositionally biased region" description="Acidic residues" evidence="8">
    <location>
        <begin position="278"/>
        <end position="290"/>
    </location>
</feature>
<dbReference type="STRING" id="139723.A0A182M237"/>
<dbReference type="EnsemblMetazoa" id="ACUA007548-RA">
    <property type="protein sequence ID" value="ACUA007548-PA"/>
    <property type="gene ID" value="ACUA007548"/>
</dbReference>
<dbReference type="AlphaFoldDB" id="A0A182M237"/>
<feature type="domain" description="Amine oxidase" evidence="9">
    <location>
        <begin position="322"/>
        <end position="561"/>
    </location>
</feature>
<feature type="region of interest" description="Disordered" evidence="8">
    <location>
        <begin position="1"/>
        <end position="28"/>
    </location>
</feature>
<comment type="cofactor">
    <cofactor evidence="1">
        <name>FAD</name>
        <dbReference type="ChEBI" id="CHEBI:57692"/>
    </cofactor>
</comment>
<organism evidence="10 11">
    <name type="scientific">Anopheles culicifacies</name>
    <dbReference type="NCBI Taxonomy" id="139723"/>
    <lineage>
        <taxon>Eukaryota</taxon>
        <taxon>Metazoa</taxon>
        <taxon>Ecdysozoa</taxon>
        <taxon>Arthropoda</taxon>
        <taxon>Hexapoda</taxon>
        <taxon>Insecta</taxon>
        <taxon>Pterygota</taxon>
        <taxon>Neoptera</taxon>
        <taxon>Endopterygota</taxon>
        <taxon>Diptera</taxon>
        <taxon>Nematocera</taxon>
        <taxon>Culicoidea</taxon>
        <taxon>Culicidae</taxon>
        <taxon>Anophelinae</taxon>
        <taxon>Anopheles</taxon>
        <taxon>culicifacies species complex</taxon>
    </lineage>
</organism>
<accession>A0A182M237</accession>
<evidence type="ECO:0000313" key="11">
    <source>
        <dbReference type="Proteomes" id="UP000075883"/>
    </source>
</evidence>
<keyword evidence="7" id="KW-0560">Oxidoreductase</keyword>
<sequence>MSEDGAAATSNKTAETMSKDQQQQDKRKHKVIIVGAGMAGLSSANHLTKNGCTDFLILEGRNRVGGRIVSIDMGSQKIELGANWIHGVLGNPMFELAMQHGLISIINIPKPHKVVAATEDGKQVPFQILQEIYEAYVCFLRRCEEYFLCQYLPPPDIHSVGEHINLEVELYLNGVDCQKEKHLRKLIFDCLLKRETCITGCHSMDEIDLLELGSYTELQGGNIVLPSGYSSILKPLCDNLPKENIILSCPVRRIHWKRKAALRASALAMTTSATGTILEEDEDDGNESDDSDRTVTEVQIGDHVQQGTAADEQKVSEAARIIKSSTANVVVECENGAVYEADHVICTLPLGVLKEQSETLFVPPLPQYKVESIDSLLFGTVDKIFLEYDRPFLNATISEIMLLWDGQDDNDPDASVVQEKDDQWLKDNWYKKIYSFSKVSDTLLLGWISGREAEYMETLSHEIVAERCTDILRQFLKDPFVPKPKRCVCTSWRKQQFSRGSYTAIAVGASQDDIDNIAQPLYSSPHQSKPSVLFAGEHTHANFYSTVHGAYLSGRTAAQILLTPDSPQEIVMESDSSDLSSWIQGIALD</sequence>
<dbReference type="FunFam" id="3.50.50.60:FF:000381">
    <property type="entry name" value="AGAP002616-PA"/>
    <property type="match status" value="1"/>
</dbReference>
<evidence type="ECO:0000256" key="5">
    <source>
        <dbReference type="ARBA" id="ARBA00022630"/>
    </source>
</evidence>
<reference evidence="11" key="1">
    <citation type="submission" date="2013-09" db="EMBL/GenBank/DDBJ databases">
        <title>The Genome Sequence of Anopheles culicifacies species A.</title>
        <authorList>
            <consortium name="The Broad Institute Genomics Platform"/>
            <person name="Neafsey D.E."/>
            <person name="Besansky N."/>
            <person name="Howell P."/>
            <person name="Walton C."/>
            <person name="Young S.K."/>
            <person name="Zeng Q."/>
            <person name="Gargeya S."/>
            <person name="Fitzgerald M."/>
            <person name="Haas B."/>
            <person name="Abouelleil A."/>
            <person name="Allen A.W."/>
            <person name="Alvarado L."/>
            <person name="Arachchi H.M."/>
            <person name="Berlin A.M."/>
            <person name="Chapman S.B."/>
            <person name="Gainer-Dewar J."/>
            <person name="Goldberg J."/>
            <person name="Griggs A."/>
            <person name="Gujja S."/>
            <person name="Hansen M."/>
            <person name="Howarth C."/>
            <person name="Imamovic A."/>
            <person name="Ireland A."/>
            <person name="Larimer J."/>
            <person name="McCowan C."/>
            <person name="Murphy C."/>
            <person name="Pearson M."/>
            <person name="Poon T.W."/>
            <person name="Priest M."/>
            <person name="Roberts A."/>
            <person name="Saif S."/>
            <person name="Shea T."/>
            <person name="Sisk P."/>
            <person name="Sykes S."/>
            <person name="Wortman J."/>
            <person name="Nusbaum C."/>
            <person name="Birren B."/>
        </authorList>
    </citation>
    <scope>NUCLEOTIDE SEQUENCE [LARGE SCALE GENOMIC DNA]</scope>
    <source>
        <strain evidence="11">A-37</strain>
    </source>
</reference>
<name>A0A182M237_9DIPT</name>
<dbReference type="EMBL" id="AXCM01002172">
    <property type="status" value="NOT_ANNOTATED_CDS"/>
    <property type="molecule type" value="Genomic_DNA"/>
</dbReference>
<dbReference type="SUPFAM" id="SSF54373">
    <property type="entry name" value="FAD-linked reductases, C-terminal domain"/>
    <property type="match status" value="1"/>
</dbReference>
<keyword evidence="6" id="KW-0274">FAD</keyword>
<comment type="similarity">
    <text evidence="3">Belongs to the flavin monoamine oxidase family.</text>
</comment>
<dbReference type="PANTHER" id="PTHR10742">
    <property type="entry name" value="FLAVIN MONOAMINE OXIDASE"/>
    <property type="match status" value="1"/>
</dbReference>
<protein>
    <recommendedName>
        <fullName evidence="9">Amine oxidase domain-containing protein</fullName>
    </recommendedName>
</protein>
<keyword evidence="4" id="KW-0963">Cytoplasm</keyword>
<dbReference type="SUPFAM" id="SSF51905">
    <property type="entry name" value="FAD/NAD(P)-binding domain"/>
    <property type="match status" value="1"/>
</dbReference>
<dbReference type="FunFam" id="3.90.660.10:FF:000029">
    <property type="entry name" value="Blast:Spermine oxidase"/>
    <property type="match status" value="1"/>
</dbReference>
<evidence type="ECO:0000313" key="10">
    <source>
        <dbReference type="EnsemblMetazoa" id="ACUA007548-PA"/>
    </source>
</evidence>
<evidence type="ECO:0000256" key="6">
    <source>
        <dbReference type="ARBA" id="ARBA00022827"/>
    </source>
</evidence>
<dbReference type="GO" id="GO:0046592">
    <property type="term" value="F:polyamine oxidase activity"/>
    <property type="evidence" value="ECO:0007669"/>
    <property type="project" value="TreeGrafter"/>
</dbReference>
<dbReference type="InterPro" id="IPR002937">
    <property type="entry name" value="Amino_oxidase"/>
</dbReference>
<dbReference type="VEuPathDB" id="VectorBase:ACUA007548"/>
<evidence type="ECO:0000256" key="2">
    <source>
        <dbReference type="ARBA" id="ARBA00004496"/>
    </source>
</evidence>
<evidence type="ECO:0000256" key="3">
    <source>
        <dbReference type="ARBA" id="ARBA00005995"/>
    </source>
</evidence>
<comment type="subcellular location">
    <subcellularLocation>
        <location evidence="2">Cytoplasm</location>
    </subcellularLocation>
</comment>
<dbReference type="Gene3D" id="3.50.50.60">
    <property type="entry name" value="FAD/NAD(P)-binding domain"/>
    <property type="match status" value="2"/>
</dbReference>
<dbReference type="Gene3D" id="3.90.660.10">
    <property type="match status" value="1"/>
</dbReference>
<keyword evidence="11" id="KW-1185">Reference proteome</keyword>
<evidence type="ECO:0000256" key="1">
    <source>
        <dbReference type="ARBA" id="ARBA00001974"/>
    </source>
</evidence>
<reference evidence="10" key="2">
    <citation type="submission" date="2020-05" db="UniProtKB">
        <authorList>
            <consortium name="EnsemblMetazoa"/>
        </authorList>
    </citation>
    <scope>IDENTIFICATION</scope>
    <source>
        <strain evidence="10">A-37</strain>
    </source>
</reference>
<evidence type="ECO:0000256" key="4">
    <source>
        <dbReference type="ARBA" id="ARBA00022490"/>
    </source>
</evidence>
<dbReference type="Proteomes" id="UP000075883">
    <property type="component" value="Unassembled WGS sequence"/>
</dbReference>
<dbReference type="Pfam" id="PF01593">
    <property type="entry name" value="Amino_oxidase"/>
    <property type="match status" value="2"/>
</dbReference>
<feature type="domain" description="Amine oxidase" evidence="9">
    <location>
        <begin position="38"/>
        <end position="258"/>
    </location>
</feature>
<dbReference type="GO" id="GO:0005737">
    <property type="term" value="C:cytoplasm"/>
    <property type="evidence" value="ECO:0007669"/>
    <property type="project" value="UniProtKB-SubCell"/>
</dbReference>
<dbReference type="InterPro" id="IPR036188">
    <property type="entry name" value="FAD/NAD-bd_sf"/>
</dbReference>
<dbReference type="PANTHER" id="PTHR10742:SF405">
    <property type="entry name" value="PEROXISOMAL N(1)-ACETYL-SPERMINE_SPERMIDINE OXIDASE"/>
    <property type="match status" value="1"/>
</dbReference>